<dbReference type="CDD" id="cd00067">
    <property type="entry name" value="GAL4"/>
    <property type="match status" value="1"/>
</dbReference>
<dbReference type="PROSITE" id="PS50048">
    <property type="entry name" value="ZN2_CY6_FUNGAL_2"/>
    <property type="match status" value="1"/>
</dbReference>
<dbReference type="RefSeq" id="XP_018380982.1">
    <property type="nucleotide sequence ID" value="XM_018527336.1"/>
</dbReference>
<evidence type="ECO:0000256" key="2">
    <source>
        <dbReference type="SAM" id="MobiDB-lite"/>
    </source>
</evidence>
<dbReference type="Proteomes" id="UP000077248">
    <property type="component" value="Unassembled WGS sequence"/>
</dbReference>
<feature type="domain" description="Zn(2)-C6 fungal-type" evidence="3">
    <location>
        <begin position="491"/>
        <end position="525"/>
    </location>
</feature>
<accession>A0A177D8B5</accession>
<evidence type="ECO:0000256" key="1">
    <source>
        <dbReference type="ARBA" id="ARBA00023242"/>
    </source>
</evidence>
<dbReference type="EMBL" id="KV441493">
    <property type="protein sequence ID" value="OAG15561.1"/>
    <property type="molecule type" value="Genomic_DNA"/>
</dbReference>
<feature type="compositionally biased region" description="Polar residues" evidence="2">
    <location>
        <begin position="74"/>
        <end position="87"/>
    </location>
</feature>
<proteinExistence type="predicted"/>
<evidence type="ECO:0000259" key="3">
    <source>
        <dbReference type="PROSITE" id="PS50048"/>
    </source>
</evidence>
<feature type="compositionally biased region" description="Basic and acidic residues" evidence="2">
    <location>
        <begin position="63"/>
        <end position="73"/>
    </location>
</feature>
<evidence type="ECO:0000313" key="4">
    <source>
        <dbReference type="EMBL" id="OAG15561.1"/>
    </source>
</evidence>
<dbReference type="OMA" id="SWHDNDE"/>
<keyword evidence="1" id="KW-0539">Nucleus</keyword>
<dbReference type="InterPro" id="IPR001138">
    <property type="entry name" value="Zn2Cys6_DnaBD"/>
</dbReference>
<reference evidence="4 5" key="1">
    <citation type="submission" date="2016-05" db="EMBL/GenBank/DDBJ databases">
        <title>Comparative analysis of secretome profiles of manganese(II)-oxidizing ascomycete fungi.</title>
        <authorList>
            <consortium name="DOE Joint Genome Institute"/>
            <person name="Zeiner C.A."/>
            <person name="Purvine S.O."/>
            <person name="Zink E.M."/>
            <person name="Wu S."/>
            <person name="Pasa-Tolic L."/>
            <person name="Chaput D.L."/>
            <person name="Haridas S."/>
            <person name="Grigoriev I.V."/>
            <person name="Santelli C.M."/>
            <person name="Hansel C.M."/>
        </authorList>
    </citation>
    <scope>NUCLEOTIDE SEQUENCE [LARGE SCALE GENOMIC DNA]</scope>
    <source>
        <strain evidence="4 5">SRC1lrK2f</strain>
    </source>
</reference>
<dbReference type="InterPro" id="IPR036864">
    <property type="entry name" value="Zn2-C6_fun-type_DNA-bd_sf"/>
</dbReference>
<dbReference type="Gene3D" id="4.10.240.10">
    <property type="entry name" value="Zn(2)-C6 fungal-type DNA-binding domain"/>
    <property type="match status" value="1"/>
</dbReference>
<dbReference type="GO" id="GO:0008270">
    <property type="term" value="F:zinc ion binding"/>
    <property type="evidence" value="ECO:0007669"/>
    <property type="project" value="InterPro"/>
</dbReference>
<dbReference type="GeneID" id="29112930"/>
<dbReference type="GO" id="GO:0000981">
    <property type="term" value="F:DNA-binding transcription factor activity, RNA polymerase II-specific"/>
    <property type="evidence" value="ECO:0007669"/>
    <property type="project" value="InterPro"/>
</dbReference>
<evidence type="ECO:0000313" key="5">
    <source>
        <dbReference type="Proteomes" id="UP000077248"/>
    </source>
</evidence>
<feature type="region of interest" description="Disordered" evidence="2">
    <location>
        <begin position="28"/>
        <end position="48"/>
    </location>
</feature>
<sequence length="821" mass="92563">MSNTINDSMPPRPDVEFDFNLPHGIDAGDSVKGNLHSTHGYQENDNLPKVMHEHVEQDIDIDMRDRSNDDNSIHDQNSSDQDMNHQILQILEQGFSDDDDAPQAFDRSWSGHQARKSPPTSKKSPRTEDGDDEASPRVKRPRQSLFGGPTDEIEEDQFDDLFGELPEEGLRDQADNLLETEVPRENIGNRLSGLDLEAQETEVHSSEQPLNLGFGFEESDRDSMSPRMSPALSDGEIVIPPDTQPAYGLRQGIERRAAYTYVDQDESGNFDPVNETQNKAHRLRMAKAAKAAKAARRLERDQHRVPKEPVLKCIVKLRIANFGNVKNITDDQDNWPEDWSDIDSDVERELQEYRAFFRHNTPDRRMQLPIQDPRSEVEDLTGHPAARGCISCRVHGAECSMVTGGTYPCQYCCDLNQDCDPIITPTEKGRCKQCVDDSIDYCSFENEPGQAICDHCAENEHICAALPPVGYRAERIVIDDVIYTEDRPYTQCTNCRREKKRCSLKKKTDKPPCKYCKKHNIGCTFYEIPKVVKEKKAKTKGPTEGDAPEVAIPDHDYFTKEDLEDLYNEDVYMKSRSPTPEIEMEDEAGRKGTLTKIMTSFAHPIQFGTIKNTSDCNFCELPIFGFVGHFEKEVHVIRWYGGHGYTEVGGGHAQDKEGVTTMCQICAIGRAQIMTCDEHDMQHIFPDGTVSSFEEACADLLEVAENSKEVQQQLQRWCSMCFSPAAFTCCARQASLFASEDDEMELDGCGLKLCARCESKLKKDFDGNSSLMAEALDRESKAKEEDEFSGDVTVVRADVGFISKKGMLMRNMELEADKGDL</sequence>
<name>A0A177D8B5_ALTAL</name>
<gene>
    <name evidence="4" type="ORF">CC77DRAFT_1044046</name>
</gene>
<feature type="compositionally biased region" description="Polar residues" evidence="2">
    <location>
        <begin position="35"/>
        <end position="45"/>
    </location>
</feature>
<feature type="region of interest" description="Disordered" evidence="2">
    <location>
        <begin position="219"/>
        <end position="243"/>
    </location>
</feature>
<feature type="region of interest" description="Disordered" evidence="2">
    <location>
        <begin position="63"/>
        <end position="153"/>
    </location>
</feature>
<organism evidence="4 5">
    <name type="scientific">Alternaria alternata</name>
    <name type="common">Alternaria rot fungus</name>
    <name type="synonym">Torula alternata</name>
    <dbReference type="NCBI Taxonomy" id="5599"/>
    <lineage>
        <taxon>Eukaryota</taxon>
        <taxon>Fungi</taxon>
        <taxon>Dikarya</taxon>
        <taxon>Ascomycota</taxon>
        <taxon>Pezizomycotina</taxon>
        <taxon>Dothideomycetes</taxon>
        <taxon>Pleosporomycetidae</taxon>
        <taxon>Pleosporales</taxon>
        <taxon>Pleosporineae</taxon>
        <taxon>Pleosporaceae</taxon>
        <taxon>Alternaria</taxon>
        <taxon>Alternaria sect. Alternaria</taxon>
        <taxon>Alternaria alternata complex</taxon>
    </lineage>
</organism>
<dbReference type="SUPFAM" id="SSF57701">
    <property type="entry name" value="Zn2/Cys6 DNA-binding domain"/>
    <property type="match status" value="1"/>
</dbReference>
<dbReference type="AlphaFoldDB" id="A0A177D8B5"/>
<protein>
    <recommendedName>
        <fullName evidence="3">Zn(2)-C6 fungal-type domain-containing protein</fullName>
    </recommendedName>
</protein>
<keyword evidence="5" id="KW-1185">Reference proteome</keyword>
<dbReference type="KEGG" id="aalt:CC77DRAFT_1044046"/>
<dbReference type="VEuPathDB" id="FungiDB:CC77DRAFT_1044046"/>